<sequence>CHRAGKDCPRHHGQVERDHMQCAGEEIFQRERRVNLWLLSLLSSVQRKTVRILCHDTAAGILYKIVQ</sequence>
<organism evidence="1 2">
    <name type="scientific">Morganella morganii</name>
    <name type="common">Proteus morganii</name>
    <dbReference type="NCBI Taxonomy" id="582"/>
    <lineage>
        <taxon>Bacteria</taxon>
        <taxon>Pseudomonadati</taxon>
        <taxon>Pseudomonadota</taxon>
        <taxon>Gammaproteobacteria</taxon>
        <taxon>Enterobacterales</taxon>
        <taxon>Morganellaceae</taxon>
        <taxon>Morganella</taxon>
    </lineage>
</organism>
<dbReference type="EMBL" id="JZSH01000276">
    <property type="protein sequence ID" value="KJF76646.1"/>
    <property type="molecule type" value="Genomic_DNA"/>
</dbReference>
<feature type="non-terminal residue" evidence="1">
    <location>
        <position position="1"/>
    </location>
</feature>
<evidence type="ECO:0000313" key="1">
    <source>
        <dbReference type="EMBL" id="KJF76646.1"/>
    </source>
</evidence>
<evidence type="ECO:0000313" key="2">
    <source>
        <dbReference type="Proteomes" id="UP000032582"/>
    </source>
</evidence>
<reference evidence="1 2" key="1">
    <citation type="submission" date="2015-02" db="EMBL/GenBank/DDBJ databases">
        <title>Whole genome shotgun sequencing of cultured foodborne pathogen.</title>
        <authorList>
            <person name="Timme R."/>
            <person name="Allard M.W."/>
            <person name="Strain E."/>
            <person name="Evans P.S."/>
            <person name="Brown E."/>
        </authorList>
    </citation>
    <scope>NUCLEOTIDE SEQUENCE [LARGE SCALE GENOMIC DNA]</scope>
    <source>
        <strain evidence="1 2">GCSL-TSO-24</strain>
    </source>
</reference>
<protein>
    <submittedName>
        <fullName evidence="1">Uncharacterized protein</fullName>
    </submittedName>
</protein>
<dbReference type="Proteomes" id="UP000032582">
    <property type="component" value="Unassembled WGS sequence"/>
</dbReference>
<comment type="caution">
    <text evidence="1">The sequence shown here is derived from an EMBL/GenBank/DDBJ whole genome shotgun (WGS) entry which is preliminary data.</text>
</comment>
<dbReference type="AlphaFoldDB" id="A0A0D8L667"/>
<gene>
    <name evidence="1" type="ORF">UA45_17405</name>
</gene>
<accession>A0A0D8L667</accession>
<name>A0A0D8L667_MORMO</name>
<proteinExistence type="predicted"/>